<sequence length="261" mass="27938">DYVYGALQSTPAKVRKIVKSTLENNTTRIGLPSGVEHNALSISNVLFPVSGANRPMMPDDNNYSSHMFVLSYQWDEIWLWAELLVIPVVVPTVSTDPATDITPTSTTLNGNLDDDGGEACGCGFEWGETPAYGNTTPTESKTTGQTFSQGISGLLPGHTYHFRAFATNSEGTSYGADRSFTTLVAIPTLTTNPATSVGANSSTLNGTLDDDGGEACQVRFQYGLTDAYGTDTAWQPGKVTGNTFEQVISGLLPNNTYHFRA</sequence>
<dbReference type="InterPro" id="IPR013783">
    <property type="entry name" value="Ig-like_fold"/>
</dbReference>
<accession>X1GJ11</accession>
<feature type="non-terminal residue" evidence="2">
    <location>
        <position position="1"/>
    </location>
</feature>
<dbReference type="CDD" id="cd00063">
    <property type="entry name" value="FN3"/>
    <property type="match status" value="1"/>
</dbReference>
<dbReference type="PROSITE" id="PS50853">
    <property type="entry name" value="FN3"/>
    <property type="match status" value="1"/>
</dbReference>
<gene>
    <name evidence="2" type="ORF">S03H2_21958</name>
</gene>
<dbReference type="InterPro" id="IPR003961">
    <property type="entry name" value="FN3_dom"/>
</dbReference>
<evidence type="ECO:0000313" key="2">
    <source>
        <dbReference type="EMBL" id="GAH32958.1"/>
    </source>
</evidence>
<dbReference type="AlphaFoldDB" id="X1GJ11"/>
<comment type="caution">
    <text evidence="2">The sequence shown here is derived from an EMBL/GenBank/DDBJ whole genome shotgun (WGS) entry which is preliminary data.</text>
</comment>
<feature type="non-terminal residue" evidence="2">
    <location>
        <position position="261"/>
    </location>
</feature>
<dbReference type="Gene3D" id="2.60.40.10">
    <property type="entry name" value="Immunoglobulins"/>
    <property type="match status" value="1"/>
</dbReference>
<evidence type="ECO:0000259" key="1">
    <source>
        <dbReference type="PROSITE" id="PS50853"/>
    </source>
</evidence>
<protein>
    <recommendedName>
        <fullName evidence="1">Fibronectin type-III domain-containing protein</fullName>
    </recommendedName>
</protein>
<dbReference type="InterPro" id="IPR036116">
    <property type="entry name" value="FN3_sf"/>
</dbReference>
<proteinExistence type="predicted"/>
<reference evidence="2" key="1">
    <citation type="journal article" date="2014" name="Front. Microbiol.">
        <title>High frequency of phylogenetically diverse reductive dehalogenase-homologous genes in deep subseafloor sedimentary metagenomes.</title>
        <authorList>
            <person name="Kawai M."/>
            <person name="Futagami T."/>
            <person name="Toyoda A."/>
            <person name="Takaki Y."/>
            <person name="Nishi S."/>
            <person name="Hori S."/>
            <person name="Arai W."/>
            <person name="Tsubouchi T."/>
            <person name="Morono Y."/>
            <person name="Uchiyama I."/>
            <person name="Ito T."/>
            <person name="Fujiyama A."/>
            <person name="Inagaki F."/>
            <person name="Takami H."/>
        </authorList>
    </citation>
    <scope>NUCLEOTIDE SEQUENCE</scope>
    <source>
        <strain evidence="2">Expedition CK06-06</strain>
    </source>
</reference>
<dbReference type="SUPFAM" id="SSF49265">
    <property type="entry name" value="Fibronectin type III"/>
    <property type="match status" value="1"/>
</dbReference>
<name>X1GJ11_9ZZZZ</name>
<feature type="domain" description="Fibronectin type-III" evidence="1">
    <location>
        <begin position="90"/>
        <end position="194"/>
    </location>
</feature>
<organism evidence="2">
    <name type="scientific">marine sediment metagenome</name>
    <dbReference type="NCBI Taxonomy" id="412755"/>
    <lineage>
        <taxon>unclassified sequences</taxon>
        <taxon>metagenomes</taxon>
        <taxon>ecological metagenomes</taxon>
    </lineage>
</organism>
<dbReference type="EMBL" id="BARU01011753">
    <property type="protein sequence ID" value="GAH32958.1"/>
    <property type="molecule type" value="Genomic_DNA"/>
</dbReference>